<evidence type="ECO:0000313" key="2">
    <source>
        <dbReference type="EMBL" id="PWI76334.1"/>
    </source>
</evidence>
<dbReference type="Proteomes" id="UP000245956">
    <property type="component" value="Unassembled WGS sequence"/>
</dbReference>
<name>A0A2U3EPA4_PURLI</name>
<proteinExistence type="predicted"/>
<accession>A0A2U3EPA4</accession>
<organism evidence="2 3">
    <name type="scientific">Purpureocillium lilacinum</name>
    <name type="common">Paecilomyces lilacinus</name>
    <dbReference type="NCBI Taxonomy" id="33203"/>
    <lineage>
        <taxon>Eukaryota</taxon>
        <taxon>Fungi</taxon>
        <taxon>Dikarya</taxon>
        <taxon>Ascomycota</taxon>
        <taxon>Pezizomycotina</taxon>
        <taxon>Sordariomycetes</taxon>
        <taxon>Hypocreomycetidae</taxon>
        <taxon>Hypocreales</taxon>
        <taxon>Ophiocordycipitaceae</taxon>
        <taxon>Purpureocillium</taxon>
    </lineage>
</organism>
<comment type="caution">
    <text evidence="2">The sequence shown here is derived from an EMBL/GenBank/DDBJ whole genome shotgun (WGS) entry which is preliminary data.</text>
</comment>
<dbReference type="EMBL" id="LCWV01000001">
    <property type="protein sequence ID" value="PWI76334.1"/>
    <property type="molecule type" value="Genomic_DNA"/>
</dbReference>
<reference evidence="2 3" key="1">
    <citation type="journal article" date="2016" name="Front. Microbiol.">
        <title>Genome and transcriptome sequences reveal the specific parasitism of the nematophagous Purpureocillium lilacinum 36-1.</title>
        <authorList>
            <person name="Xie J."/>
            <person name="Li S."/>
            <person name="Mo C."/>
            <person name="Xiao X."/>
            <person name="Peng D."/>
            <person name="Wang G."/>
            <person name="Xiao Y."/>
        </authorList>
    </citation>
    <scope>NUCLEOTIDE SEQUENCE [LARGE SCALE GENOMIC DNA]</scope>
    <source>
        <strain evidence="2 3">36-1</strain>
    </source>
</reference>
<dbReference type="AlphaFoldDB" id="A0A2U3EPA4"/>
<evidence type="ECO:0000256" key="1">
    <source>
        <dbReference type="SAM" id="MobiDB-lite"/>
    </source>
</evidence>
<evidence type="ECO:0000313" key="3">
    <source>
        <dbReference type="Proteomes" id="UP000245956"/>
    </source>
</evidence>
<feature type="region of interest" description="Disordered" evidence="1">
    <location>
        <begin position="1"/>
        <end position="47"/>
    </location>
</feature>
<sequence length="148" mass="15567">MLPRRVGPRPPASPAATSSVTGQGKRGSCVTYTTAPRPARDRSSSSLRCGVREGGDFGILDDWYNFPCHAQDPRPRPGGRCSGRGCGGGDGVTAAVAVRAFRPRRAPTMRDKAGQDVDMPIRHCCGLGCVADAQGTGPARKRSTGPRF</sequence>
<protein>
    <submittedName>
        <fullName evidence="2">Uncharacterized protein</fullName>
    </submittedName>
</protein>
<gene>
    <name evidence="2" type="ORF">PCL_03528</name>
</gene>